<dbReference type="AlphaFoldDB" id="A0A0M4T3F6"/>
<accession>A0A0M4T3F6</accession>
<name>A0A0M4T3F6_9GAMM</name>
<evidence type="ECO:0000313" key="2">
    <source>
        <dbReference type="Proteomes" id="UP000059847"/>
    </source>
</evidence>
<dbReference type="RefSeq" id="WP_062535587.1">
    <property type="nucleotide sequence ID" value="NZ_CP012678.1"/>
</dbReference>
<proteinExistence type="predicted"/>
<protein>
    <submittedName>
        <fullName evidence="1">Uncharacterized protein</fullName>
    </submittedName>
</protein>
<reference evidence="1 2" key="1">
    <citation type="submission" date="2015-09" db="EMBL/GenBank/DDBJ databases">
        <title>Complete genome of Psychrobacter urativorans R10.10B.</title>
        <authorList>
            <person name="See-Too W.S."/>
            <person name="Chan K.G."/>
        </authorList>
    </citation>
    <scope>NUCLEOTIDE SEQUENCE [LARGE SCALE GENOMIC DNA]</scope>
    <source>
        <strain evidence="1 2">R10.10B</strain>
    </source>
</reference>
<dbReference type="KEGG" id="pur:AOC03_09920"/>
<sequence>MPYYTQAQIDNIGAVIGDRVSKATNPTKLATAIDALPDRNLITDSERAKLSSLEGTKFLGTFLTVSAIPTVGAVAGSYADVDAGVGSDAERYIYDVNANKFVKSVSQIAGETAASIKTKYESNANTNAFTDSHKTKLDNITEATDITSFTAALDGALA</sequence>
<dbReference type="STRING" id="45610.AOC03_09920"/>
<evidence type="ECO:0000313" key="1">
    <source>
        <dbReference type="EMBL" id="ALF60315.1"/>
    </source>
</evidence>
<keyword evidence="2" id="KW-1185">Reference proteome</keyword>
<gene>
    <name evidence="1" type="ORF">AOC03_09920</name>
</gene>
<dbReference type="Proteomes" id="UP000059847">
    <property type="component" value="Chromosome"/>
</dbReference>
<organism evidence="1 2">
    <name type="scientific">Psychrobacter urativorans</name>
    <dbReference type="NCBI Taxonomy" id="45610"/>
    <lineage>
        <taxon>Bacteria</taxon>
        <taxon>Pseudomonadati</taxon>
        <taxon>Pseudomonadota</taxon>
        <taxon>Gammaproteobacteria</taxon>
        <taxon>Moraxellales</taxon>
        <taxon>Moraxellaceae</taxon>
        <taxon>Psychrobacter</taxon>
    </lineage>
</organism>
<dbReference type="EMBL" id="CP012678">
    <property type="protein sequence ID" value="ALF60315.1"/>
    <property type="molecule type" value="Genomic_DNA"/>
</dbReference>